<accession>A0A939MQ12</accession>
<dbReference type="GO" id="GO:0046872">
    <property type="term" value="F:metal ion binding"/>
    <property type="evidence" value="ECO:0007669"/>
    <property type="project" value="UniProtKB-KW"/>
</dbReference>
<keyword evidence="4" id="KW-0479">Metal-binding</keyword>
<evidence type="ECO:0000256" key="4">
    <source>
        <dbReference type="ARBA" id="ARBA00022723"/>
    </source>
</evidence>
<dbReference type="PROSITE" id="PS00723">
    <property type="entry name" value="POLYPRENYL_SYNTHASE_1"/>
    <property type="match status" value="1"/>
</dbReference>
<evidence type="ECO:0000313" key="7">
    <source>
        <dbReference type="EMBL" id="MBO1902511.1"/>
    </source>
</evidence>
<evidence type="ECO:0000313" key="8">
    <source>
        <dbReference type="Proteomes" id="UP000664382"/>
    </source>
</evidence>
<reference evidence="7" key="1">
    <citation type="submission" date="2021-03" db="EMBL/GenBank/DDBJ databases">
        <title>Leucobacter chromiisoli sp. nov., isolated from chromium-containing soil of chemical plant.</title>
        <authorList>
            <person name="Xu Z."/>
        </authorList>
    </citation>
    <scope>NUCLEOTIDE SEQUENCE</scope>
    <source>
        <strain evidence="7">S27</strain>
    </source>
</reference>
<dbReference type="PANTHER" id="PTHR12001">
    <property type="entry name" value="GERANYLGERANYL PYROPHOSPHATE SYNTHASE"/>
    <property type="match status" value="1"/>
</dbReference>
<dbReference type="RefSeq" id="WP_208098279.1">
    <property type="nucleotide sequence ID" value="NZ_JAGDYM010000013.1"/>
</dbReference>
<dbReference type="SUPFAM" id="SSF48576">
    <property type="entry name" value="Terpenoid synthases"/>
    <property type="match status" value="1"/>
</dbReference>
<dbReference type="Proteomes" id="UP000664382">
    <property type="component" value="Unassembled WGS sequence"/>
</dbReference>
<dbReference type="InterPro" id="IPR008949">
    <property type="entry name" value="Isoprenoid_synthase_dom_sf"/>
</dbReference>
<name>A0A939MQ12_9MICO</name>
<dbReference type="Gene3D" id="1.10.600.10">
    <property type="entry name" value="Farnesyl Diphosphate Synthase"/>
    <property type="match status" value="1"/>
</dbReference>
<comment type="caution">
    <text evidence="7">The sequence shown here is derived from an EMBL/GenBank/DDBJ whole genome shotgun (WGS) entry which is preliminary data.</text>
</comment>
<dbReference type="InterPro" id="IPR000092">
    <property type="entry name" value="Polyprenyl_synt"/>
</dbReference>
<evidence type="ECO:0000256" key="2">
    <source>
        <dbReference type="ARBA" id="ARBA00006706"/>
    </source>
</evidence>
<dbReference type="AlphaFoldDB" id="A0A939MQ12"/>
<keyword evidence="8" id="KW-1185">Reference proteome</keyword>
<comment type="similarity">
    <text evidence="2 6">Belongs to the FPP/GGPP synthase family.</text>
</comment>
<evidence type="ECO:0000256" key="1">
    <source>
        <dbReference type="ARBA" id="ARBA00001946"/>
    </source>
</evidence>
<dbReference type="Pfam" id="PF00348">
    <property type="entry name" value="polyprenyl_synt"/>
    <property type="match status" value="1"/>
</dbReference>
<comment type="cofactor">
    <cofactor evidence="1">
        <name>Mg(2+)</name>
        <dbReference type="ChEBI" id="CHEBI:18420"/>
    </cofactor>
</comment>
<dbReference type="GO" id="GO:0008299">
    <property type="term" value="P:isoprenoid biosynthetic process"/>
    <property type="evidence" value="ECO:0007669"/>
    <property type="project" value="InterPro"/>
</dbReference>
<organism evidence="7 8">
    <name type="scientific">Leucobacter weissii</name>
    <dbReference type="NCBI Taxonomy" id="1983706"/>
    <lineage>
        <taxon>Bacteria</taxon>
        <taxon>Bacillati</taxon>
        <taxon>Actinomycetota</taxon>
        <taxon>Actinomycetes</taxon>
        <taxon>Micrococcales</taxon>
        <taxon>Microbacteriaceae</taxon>
        <taxon>Leucobacter</taxon>
    </lineage>
</organism>
<dbReference type="InterPro" id="IPR033749">
    <property type="entry name" value="Polyprenyl_synt_CS"/>
</dbReference>
<proteinExistence type="inferred from homology"/>
<evidence type="ECO:0000256" key="3">
    <source>
        <dbReference type="ARBA" id="ARBA00022679"/>
    </source>
</evidence>
<evidence type="ECO:0000256" key="6">
    <source>
        <dbReference type="RuleBase" id="RU004466"/>
    </source>
</evidence>
<dbReference type="SFLD" id="SFLDS00005">
    <property type="entry name" value="Isoprenoid_Synthase_Type_I"/>
    <property type="match status" value="1"/>
</dbReference>
<keyword evidence="3 6" id="KW-0808">Transferase</keyword>
<gene>
    <name evidence="7" type="ORF">J4H92_11190</name>
</gene>
<dbReference type="GO" id="GO:0004659">
    <property type="term" value="F:prenyltransferase activity"/>
    <property type="evidence" value="ECO:0007669"/>
    <property type="project" value="InterPro"/>
</dbReference>
<protein>
    <submittedName>
        <fullName evidence="7">Polyprenyl synthetase family protein</fullName>
    </submittedName>
</protein>
<dbReference type="EMBL" id="JAGDYM010000013">
    <property type="protein sequence ID" value="MBO1902511.1"/>
    <property type="molecule type" value="Genomic_DNA"/>
</dbReference>
<keyword evidence="5" id="KW-0460">Magnesium</keyword>
<evidence type="ECO:0000256" key="5">
    <source>
        <dbReference type="ARBA" id="ARBA00022842"/>
    </source>
</evidence>
<sequence length="375" mass="41300">MTGHTVLRDGTAALRREIEDELSSFFAARTSAAQVYGPEFARLWELAAESVLGGKMLRPCLLVTVFEAFLEDRASSSPECDREGLVRLASAIELLHFAFLLHDDVIDGDLMRRHRPNLIGSILEESAASPRSRRTSVEAEQDVRLHWARTGGLLMGDLVLSAVHQTIARERLSHDARLSLLDLLDHSIVDSVAGEHLDVGMSDGAIRIDLRRILTMSQLKTATYSFELPLRAAALLSGQSREAQEQLAEAGRHLGLAFQLQDDLLSVFGQHEDHGKDPFSDLREGKETAIIAYARMTSSWARIEPVFGASDLSEGDGLTARAALSECGAERFVRFLIADEIDACLQLISRPESALPERVGDVLRSLVSSLEHRRA</sequence>
<dbReference type="PANTHER" id="PTHR12001:SF85">
    <property type="entry name" value="SHORT CHAIN ISOPRENYL DIPHOSPHATE SYNTHASE"/>
    <property type="match status" value="1"/>
</dbReference>